<sequence length="508" mass="53818">MTQNISRRAFMRGAAAASLVPVLGTAGLVGAQPPSPEGARLARRLKTRDFVVEASYGLLWRNGRPEVVPDVFVRVRGNDIVEVGTGRARGTMERINAEGQLLLPGFISGHTHAASGSPTRGLIESGRSYQRPIELVEQLPEDQLDALTAYNIAELVRSGCTSHVEMSLSLRQAQSYVRVARQWHVRGFPGGMVPGTARLFPIWRRSNDAILAESVSATLAEIDANRVYALSIRGAEDGLIMPMMTPHAADTHTPETMRAVVAAARELGTGIHTHLAQGSGEVRTVQRAHGVSPAQWLATLGAFDGPFFGAHMTAATADDWSLLQQRGGVYVHCPSGGGAGNSSGSQPYPEALAAGAATNVGIDTHSNDYVENLKLAVICGRARARLVNQLSGTKLPLPSVMQAVAGATHGAADGLRRPDLGRIAVGAKADLCTIEVGGLLVGSGAAGPEPLHNLLYANGHSVRHVFTQGYAQVLHGQLVVADEQQLLRDGGKVVQTIWAQLRAEGWFS</sequence>
<evidence type="ECO:0000313" key="5">
    <source>
        <dbReference type="Proteomes" id="UP000076404"/>
    </source>
</evidence>
<dbReference type="Gene3D" id="2.30.40.10">
    <property type="entry name" value="Urease, subunit C, domain 1"/>
    <property type="match status" value="1"/>
</dbReference>
<dbReference type="PANTHER" id="PTHR43794">
    <property type="entry name" value="AMINOHYDROLASE SSNA-RELATED"/>
    <property type="match status" value="1"/>
</dbReference>
<dbReference type="EMBL" id="CP011454">
    <property type="protein sequence ID" value="AMW04470.1"/>
    <property type="molecule type" value="Genomic_DNA"/>
</dbReference>
<dbReference type="InterPro" id="IPR050287">
    <property type="entry name" value="MTA/SAH_deaminase"/>
</dbReference>
<proteinExistence type="predicted"/>
<gene>
    <name evidence="4" type="ORF">GEMMAAP_05680</name>
</gene>
<dbReference type="PROSITE" id="PS51318">
    <property type="entry name" value="TAT"/>
    <property type="match status" value="1"/>
</dbReference>
<dbReference type="SUPFAM" id="SSF51338">
    <property type="entry name" value="Composite domain of metallo-dependent hydrolases"/>
    <property type="match status" value="1"/>
</dbReference>
<dbReference type="Pfam" id="PF01979">
    <property type="entry name" value="Amidohydro_1"/>
    <property type="match status" value="1"/>
</dbReference>
<evidence type="ECO:0000313" key="4">
    <source>
        <dbReference type="EMBL" id="AMW04470.1"/>
    </source>
</evidence>
<evidence type="ECO:0000256" key="2">
    <source>
        <dbReference type="SAM" id="SignalP"/>
    </source>
</evidence>
<dbReference type="GO" id="GO:0016810">
    <property type="term" value="F:hydrolase activity, acting on carbon-nitrogen (but not peptide) bonds"/>
    <property type="evidence" value="ECO:0007669"/>
    <property type="project" value="InterPro"/>
</dbReference>
<reference evidence="4 5" key="1">
    <citation type="journal article" date="2014" name="Proc. Natl. Acad. Sci. U.S.A.">
        <title>Functional type 2 photosynthetic reaction centers found in the rare bacterial phylum Gemmatimonadetes.</title>
        <authorList>
            <person name="Zeng Y."/>
            <person name="Feng F."/>
            <person name="Medova H."/>
            <person name="Dean J."/>
            <person name="Koblizek M."/>
        </authorList>
    </citation>
    <scope>NUCLEOTIDE SEQUENCE [LARGE SCALE GENOMIC DNA]</scope>
    <source>
        <strain evidence="4 5">AP64</strain>
    </source>
</reference>
<dbReference type="SUPFAM" id="SSF51556">
    <property type="entry name" value="Metallo-dependent hydrolases"/>
    <property type="match status" value="1"/>
</dbReference>
<reference evidence="4 5" key="2">
    <citation type="journal article" date="2016" name="Environ. Microbiol. Rep.">
        <title>Metagenomic evidence for the presence of phototrophic Gemmatimonadetes bacteria in diverse environments.</title>
        <authorList>
            <person name="Zeng Y."/>
            <person name="Baumbach J."/>
            <person name="Barbosa E.G."/>
            <person name="Azevedo V."/>
            <person name="Zhang C."/>
            <person name="Koblizek M."/>
        </authorList>
    </citation>
    <scope>NUCLEOTIDE SEQUENCE [LARGE SCALE GENOMIC DNA]</scope>
    <source>
        <strain evidence="4 5">AP64</strain>
    </source>
</reference>
<dbReference type="KEGG" id="gph:GEMMAAP_05680"/>
<protein>
    <recommendedName>
        <fullName evidence="3">Amidohydrolase-related domain-containing protein</fullName>
    </recommendedName>
</protein>
<keyword evidence="2" id="KW-0732">Signal</keyword>
<evidence type="ECO:0000259" key="3">
    <source>
        <dbReference type="Pfam" id="PF01979"/>
    </source>
</evidence>
<keyword evidence="1" id="KW-0378">Hydrolase</keyword>
<dbReference type="PANTHER" id="PTHR43794:SF11">
    <property type="entry name" value="AMIDOHYDROLASE-RELATED DOMAIN-CONTAINING PROTEIN"/>
    <property type="match status" value="1"/>
</dbReference>
<dbReference type="eggNOG" id="COG0402">
    <property type="taxonomic scope" value="Bacteria"/>
</dbReference>
<dbReference type="InterPro" id="IPR032466">
    <property type="entry name" value="Metal_Hydrolase"/>
</dbReference>
<organism evidence="4 5">
    <name type="scientific">Gemmatimonas phototrophica</name>
    <dbReference type="NCBI Taxonomy" id="1379270"/>
    <lineage>
        <taxon>Bacteria</taxon>
        <taxon>Pseudomonadati</taxon>
        <taxon>Gemmatimonadota</taxon>
        <taxon>Gemmatimonadia</taxon>
        <taxon>Gemmatimonadales</taxon>
        <taxon>Gemmatimonadaceae</taxon>
        <taxon>Gemmatimonas</taxon>
    </lineage>
</organism>
<dbReference type="InterPro" id="IPR006311">
    <property type="entry name" value="TAT_signal"/>
</dbReference>
<dbReference type="AlphaFoldDB" id="A0A143BJ23"/>
<dbReference type="Proteomes" id="UP000076404">
    <property type="component" value="Chromosome"/>
</dbReference>
<feature type="chain" id="PRO_5007506668" description="Amidohydrolase-related domain-containing protein" evidence="2">
    <location>
        <begin position="32"/>
        <end position="508"/>
    </location>
</feature>
<dbReference type="RefSeq" id="WP_053334210.1">
    <property type="nucleotide sequence ID" value="NZ_CP011454.1"/>
</dbReference>
<feature type="domain" description="Amidohydrolase-related" evidence="3">
    <location>
        <begin position="102"/>
        <end position="435"/>
    </location>
</feature>
<dbReference type="InterPro" id="IPR006680">
    <property type="entry name" value="Amidohydro-rel"/>
</dbReference>
<dbReference type="Gene3D" id="3.20.20.140">
    <property type="entry name" value="Metal-dependent hydrolases"/>
    <property type="match status" value="1"/>
</dbReference>
<keyword evidence="5" id="KW-1185">Reference proteome</keyword>
<feature type="signal peptide" evidence="2">
    <location>
        <begin position="1"/>
        <end position="31"/>
    </location>
</feature>
<accession>A0A143BJ23</accession>
<dbReference type="InterPro" id="IPR011059">
    <property type="entry name" value="Metal-dep_hydrolase_composite"/>
</dbReference>
<dbReference type="STRING" id="1379270.GEMMAAP_05680"/>
<name>A0A143BJ23_9BACT</name>
<dbReference type="OrthoDB" id="9807210at2"/>
<evidence type="ECO:0000256" key="1">
    <source>
        <dbReference type="ARBA" id="ARBA00022801"/>
    </source>
</evidence>